<dbReference type="InterPro" id="IPR014782">
    <property type="entry name" value="Peptidase_M1_dom"/>
</dbReference>
<name>A0ABV0PBT5_9TELE</name>
<evidence type="ECO:0000259" key="1">
    <source>
        <dbReference type="Pfam" id="PF01433"/>
    </source>
</evidence>
<comment type="caution">
    <text evidence="2">The sequence shown here is derived from an EMBL/GenBank/DDBJ whole genome shotgun (WGS) entry which is preliminary data.</text>
</comment>
<dbReference type="PANTHER" id="PTHR11533:SF259">
    <property type="entry name" value="AMINOPEPTIDASE"/>
    <property type="match status" value="1"/>
</dbReference>
<dbReference type="InterPro" id="IPR027268">
    <property type="entry name" value="Peptidase_M4/M1_CTD_sf"/>
</dbReference>
<dbReference type="Gene3D" id="1.10.390.10">
    <property type="entry name" value="Neutral Protease Domain 2"/>
    <property type="match status" value="1"/>
</dbReference>
<dbReference type="Proteomes" id="UP001476798">
    <property type="component" value="Unassembled WGS sequence"/>
</dbReference>
<dbReference type="InterPro" id="IPR050344">
    <property type="entry name" value="Peptidase_M1_aminopeptidases"/>
</dbReference>
<evidence type="ECO:0000313" key="3">
    <source>
        <dbReference type="Proteomes" id="UP001476798"/>
    </source>
</evidence>
<evidence type="ECO:0000313" key="2">
    <source>
        <dbReference type="EMBL" id="MEQ2180920.1"/>
    </source>
</evidence>
<proteinExistence type="predicted"/>
<accession>A0ABV0PBT5</accession>
<reference evidence="2 3" key="1">
    <citation type="submission" date="2021-06" db="EMBL/GenBank/DDBJ databases">
        <authorList>
            <person name="Palmer J.M."/>
        </authorList>
    </citation>
    <scope>NUCLEOTIDE SEQUENCE [LARGE SCALE GENOMIC DNA]</scope>
    <source>
        <strain evidence="2 3">GA_2019</strain>
        <tissue evidence="2">Muscle</tissue>
    </source>
</reference>
<gene>
    <name evidence="2" type="ORF">GOODEAATRI_006188</name>
</gene>
<dbReference type="EMBL" id="JAHRIO010070258">
    <property type="protein sequence ID" value="MEQ2180920.1"/>
    <property type="molecule type" value="Genomic_DNA"/>
</dbReference>
<dbReference type="Pfam" id="PF01433">
    <property type="entry name" value="Peptidase_M1"/>
    <property type="match status" value="1"/>
</dbReference>
<protein>
    <recommendedName>
        <fullName evidence="1">Peptidase M1 membrane alanine aminopeptidase domain-containing protein</fullName>
    </recommendedName>
</protein>
<sequence length="195" mass="21896">MQTYARPEAVEAGHVEYAAKITAKILEFYEGHFGLKYEMKDLDQIALPDLEPLAMENWGLITYQEGALLYEEGVSSWLHKELITSVIAHELAHQVTMKWWNEIWLNEGFATYMSYLAVDHAEPSFQIVSSGWRPVICCYLILIAPTSGKEKFIMDDLHTAFEEDALLTSHPLSTPSDYVQTPGGHGAENAGELCG</sequence>
<organism evidence="2 3">
    <name type="scientific">Goodea atripinnis</name>
    <dbReference type="NCBI Taxonomy" id="208336"/>
    <lineage>
        <taxon>Eukaryota</taxon>
        <taxon>Metazoa</taxon>
        <taxon>Chordata</taxon>
        <taxon>Craniata</taxon>
        <taxon>Vertebrata</taxon>
        <taxon>Euteleostomi</taxon>
        <taxon>Actinopterygii</taxon>
        <taxon>Neopterygii</taxon>
        <taxon>Teleostei</taxon>
        <taxon>Neoteleostei</taxon>
        <taxon>Acanthomorphata</taxon>
        <taxon>Ovalentaria</taxon>
        <taxon>Atherinomorphae</taxon>
        <taxon>Cyprinodontiformes</taxon>
        <taxon>Goodeidae</taxon>
        <taxon>Goodea</taxon>
    </lineage>
</organism>
<keyword evidence="3" id="KW-1185">Reference proteome</keyword>
<dbReference type="SUPFAM" id="SSF55486">
    <property type="entry name" value="Metalloproteases ('zincins'), catalytic domain"/>
    <property type="match status" value="1"/>
</dbReference>
<dbReference type="PANTHER" id="PTHR11533">
    <property type="entry name" value="PROTEASE M1 ZINC METALLOPROTEASE"/>
    <property type="match status" value="1"/>
</dbReference>
<feature type="domain" description="Peptidase M1 membrane alanine aminopeptidase" evidence="1">
    <location>
        <begin position="17"/>
        <end position="174"/>
    </location>
</feature>